<dbReference type="InParanoid" id="A0A2P6N037"/>
<organism evidence="2 3">
    <name type="scientific">Planoprotostelium fungivorum</name>
    <dbReference type="NCBI Taxonomy" id="1890364"/>
    <lineage>
        <taxon>Eukaryota</taxon>
        <taxon>Amoebozoa</taxon>
        <taxon>Evosea</taxon>
        <taxon>Variosea</taxon>
        <taxon>Cavosteliida</taxon>
        <taxon>Cavosteliaceae</taxon>
        <taxon>Planoprotostelium</taxon>
    </lineage>
</organism>
<name>A0A2P6N037_9EUKA</name>
<dbReference type="AntiFam" id="ANF00010">
    <property type="entry name" value="tRNA translation"/>
</dbReference>
<evidence type="ECO:0000313" key="3">
    <source>
        <dbReference type="Proteomes" id="UP000241769"/>
    </source>
</evidence>
<keyword evidence="3" id="KW-1185">Reference proteome</keyword>
<dbReference type="EMBL" id="MDYQ01000269">
    <property type="protein sequence ID" value="PRP77316.1"/>
    <property type="molecule type" value="Genomic_DNA"/>
</dbReference>
<gene>
    <name evidence="2" type="ORF">PROFUN_05561</name>
</gene>
<dbReference type="AlphaFoldDB" id="A0A2P6N037"/>
<proteinExistence type="predicted"/>
<evidence type="ECO:0000256" key="1">
    <source>
        <dbReference type="SAM" id="MobiDB-lite"/>
    </source>
</evidence>
<protein>
    <submittedName>
        <fullName evidence="2">Uncharacterized protein</fullName>
    </submittedName>
</protein>
<evidence type="ECO:0000313" key="2">
    <source>
        <dbReference type="EMBL" id="PRP77316.1"/>
    </source>
</evidence>
<accession>A0A2P6N037</accession>
<feature type="compositionally biased region" description="Basic and acidic residues" evidence="1">
    <location>
        <begin position="31"/>
        <end position="46"/>
    </location>
</feature>
<reference evidence="2 3" key="1">
    <citation type="journal article" date="2018" name="Genome Biol. Evol.">
        <title>Multiple Roots of Fruiting Body Formation in Amoebozoa.</title>
        <authorList>
            <person name="Hillmann F."/>
            <person name="Forbes G."/>
            <person name="Novohradska S."/>
            <person name="Ferling I."/>
            <person name="Riege K."/>
            <person name="Groth M."/>
            <person name="Westermann M."/>
            <person name="Marz M."/>
            <person name="Spaller T."/>
            <person name="Winckler T."/>
            <person name="Schaap P."/>
            <person name="Glockner G."/>
        </authorList>
    </citation>
    <scope>NUCLEOTIDE SEQUENCE [LARGE SCALE GENOMIC DNA]</scope>
    <source>
        <strain evidence="2 3">Jena</strain>
    </source>
</reference>
<sequence length="65" mass="7396">MRILASPLALMAQSVARSAVNRKVPGSSPEFNRHDHMQQKRLSDHPPDEVLLYKRLGASKFVQKR</sequence>
<comment type="caution">
    <text evidence="2">The sequence shown here is derived from an EMBL/GenBank/DDBJ whole genome shotgun (WGS) entry which is preliminary data.</text>
</comment>
<feature type="region of interest" description="Disordered" evidence="1">
    <location>
        <begin position="20"/>
        <end position="46"/>
    </location>
</feature>
<dbReference type="Proteomes" id="UP000241769">
    <property type="component" value="Unassembled WGS sequence"/>
</dbReference>